<dbReference type="GO" id="GO:0008764">
    <property type="term" value="F:UDP-N-acetylmuramoylalanine-D-glutamate ligase activity"/>
    <property type="evidence" value="ECO:0007669"/>
    <property type="project" value="InterPro"/>
</dbReference>
<dbReference type="InterPro" id="IPR036565">
    <property type="entry name" value="Mur-like_cat_sf"/>
</dbReference>
<keyword evidence="5" id="KW-0547">Nucleotide-binding</keyword>
<evidence type="ECO:0000313" key="9">
    <source>
        <dbReference type="Proteomes" id="UP000478417"/>
    </source>
</evidence>
<dbReference type="Pfam" id="PF08245">
    <property type="entry name" value="Mur_ligase_M"/>
    <property type="match status" value="1"/>
</dbReference>
<feature type="domain" description="Mur ligase central" evidence="7">
    <location>
        <begin position="111"/>
        <end position="213"/>
    </location>
</feature>
<sequence length="435" mass="47506">MSLLETIPDHYRKLLKSPVGILGVGASGQAVTQLLEKLGAHYVIYDERTGEEGAVTHAFTPEEAKRHKLIIHSPAFRLDHPWIGIAEGAGCHLVSEIDFAQQLRRGPTLVVTGTNGKTTLQEFITFSLKRSGISAVGAGQNQYPLSRLAVRPELDGVTAVCEIGLSYAVPLKEFRFDALFWTNFHEDHVEDPATRKALFEQLIRLSKLSPKAGLYFGDSVFETAAEHGLEMPSRARPLTPEDYPDWDLPSSSAFATDIHRPALALFRRWWLENGHSDSLLKSAAESFEVRAHRLHLLSIIGKTQFWNDSNAGNFAATEAALKNFGGPVVWIGGGHYRGGDLQRFISSIAPCLRGAVVTGDVNARLLPVLREKGVPSSGSGDLRSAVEEAFNMAGGDVPIVFSPGFVAGEEYENVIERGICYENAVLGLKHQRGSV</sequence>
<dbReference type="AlphaFoldDB" id="A0A6B2M668"/>
<dbReference type="Proteomes" id="UP000478417">
    <property type="component" value="Unassembled WGS sequence"/>
</dbReference>
<dbReference type="PANTHER" id="PTHR43692">
    <property type="entry name" value="UDP-N-ACETYLMURAMOYLALANINE--D-GLUTAMATE LIGASE"/>
    <property type="match status" value="1"/>
</dbReference>
<evidence type="ECO:0000256" key="2">
    <source>
        <dbReference type="ARBA" id="ARBA00004752"/>
    </source>
</evidence>
<accession>A0A6B2M668</accession>
<reference evidence="8 9" key="1">
    <citation type="submission" date="2020-02" db="EMBL/GenBank/DDBJ databases">
        <title>Albibacoteraceae fam. nov., the first described family within the subdivision 4 Verrucomicrobia.</title>
        <authorList>
            <person name="Xi F."/>
        </authorList>
    </citation>
    <scope>NUCLEOTIDE SEQUENCE [LARGE SCALE GENOMIC DNA]</scope>
    <source>
        <strain evidence="8 9">CK1056</strain>
    </source>
</reference>
<dbReference type="InterPro" id="IPR013221">
    <property type="entry name" value="Mur_ligase_cen"/>
</dbReference>
<keyword evidence="4" id="KW-0436">Ligase</keyword>
<evidence type="ECO:0000256" key="3">
    <source>
        <dbReference type="ARBA" id="ARBA00022490"/>
    </source>
</evidence>
<name>A0A6B2M668_9BACT</name>
<keyword evidence="6" id="KW-0067">ATP-binding</keyword>
<evidence type="ECO:0000256" key="4">
    <source>
        <dbReference type="ARBA" id="ARBA00022598"/>
    </source>
</evidence>
<dbReference type="RefSeq" id="WP_163966646.1">
    <property type="nucleotide sequence ID" value="NZ_JAAGNX010000003.1"/>
</dbReference>
<dbReference type="Gene3D" id="3.40.1190.10">
    <property type="entry name" value="Mur-like, catalytic domain"/>
    <property type="match status" value="1"/>
</dbReference>
<protein>
    <recommendedName>
        <fullName evidence="7">Mur ligase central domain-containing protein</fullName>
    </recommendedName>
</protein>
<dbReference type="InterPro" id="IPR005762">
    <property type="entry name" value="MurD"/>
</dbReference>
<proteinExistence type="predicted"/>
<dbReference type="EMBL" id="JAAGNX010000003">
    <property type="protein sequence ID" value="NDV63295.1"/>
    <property type="molecule type" value="Genomic_DNA"/>
</dbReference>
<dbReference type="GO" id="GO:0005524">
    <property type="term" value="F:ATP binding"/>
    <property type="evidence" value="ECO:0007669"/>
    <property type="project" value="UniProtKB-KW"/>
</dbReference>
<dbReference type="GO" id="GO:0008360">
    <property type="term" value="P:regulation of cell shape"/>
    <property type="evidence" value="ECO:0007669"/>
    <property type="project" value="InterPro"/>
</dbReference>
<dbReference type="GO" id="GO:0051301">
    <property type="term" value="P:cell division"/>
    <property type="evidence" value="ECO:0007669"/>
    <property type="project" value="InterPro"/>
</dbReference>
<evidence type="ECO:0000313" key="8">
    <source>
        <dbReference type="EMBL" id="NDV63295.1"/>
    </source>
</evidence>
<dbReference type="PANTHER" id="PTHR43692:SF1">
    <property type="entry name" value="UDP-N-ACETYLMURAMOYLALANINE--D-GLUTAMATE LIGASE"/>
    <property type="match status" value="1"/>
</dbReference>
<comment type="subcellular location">
    <subcellularLocation>
        <location evidence="1">Cytoplasm</location>
    </subcellularLocation>
</comment>
<dbReference type="GO" id="GO:0005737">
    <property type="term" value="C:cytoplasm"/>
    <property type="evidence" value="ECO:0007669"/>
    <property type="project" value="UniProtKB-SubCell"/>
</dbReference>
<comment type="pathway">
    <text evidence="2">Cell wall biogenesis; peptidoglycan biosynthesis.</text>
</comment>
<evidence type="ECO:0000259" key="7">
    <source>
        <dbReference type="Pfam" id="PF08245"/>
    </source>
</evidence>
<keyword evidence="9" id="KW-1185">Reference proteome</keyword>
<dbReference type="Gene3D" id="3.90.190.20">
    <property type="entry name" value="Mur ligase, C-terminal domain"/>
    <property type="match status" value="1"/>
</dbReference>
<dbReference type="SUPFAM" id="SSF51984">
    <property type="entry name" value="MurCD N-terminal domain"/>
    <property type="match status" value="1"/>
</dbReference>
<evidence type="ECO:0000256" key="5">
    <source>
        <dbReference type="ARBA" id="ARBA00022741"/>
    </source>
</evidence>
<comment type="caution">
    <text evidence="8">The sequence shown here is derived from an EMBL/GenBank/DDBJ whole genome shotgun (WGS) entry which is preliminary data.</text>
</comment>
<dbReference type="SUPFAM" id="SSF53623">
    <property type="entry name" value="MurD-like peptide ligases, catalytic domain"/>
    <property type="match status" value="1"/>
</dbReference>
<dbReference type="InterPro" id="IPR036615">
    <property type="entry name" value="Mur_ligase_C_dom_sf"/>
</dbReference>
<evidence type="ECO:0000256" key="6">
    <source>
        <dbReference type="ARBA" id="ARBA00022840"/>
    </source>
</evidence>
<keyword evidence="3" id="KW-0963">Cytoplasm</keyword>
<dbReference type="SUPFAM" id="SSF53244">
    <property type="entry name" value="MurD-like peptide ligases, peptide-binding domain"/>
    <property type="match status" value="1"/>
</dbReference>
<organism evidence="8 9">
    <name type="scientific">Oceanipulchritudo coccoides</name>
    <dbReference type="NCBI Taxonomy" id="2706888"/>
    <lineage>
        <taxon>Bacteria</taxon>
        <taxon>Pseudomonadati</taxon>
        <taxon>Verrucomicrobiota</taxon>
        <taxon>Opitutia</taxon>
        <taxon>Puniceicoccales</taxon>
        <taxon>Oceanipulchritudinaceae</taxon>
        <taxon>Oceanipulchritudo</taxon>
    </lineage>
</organism>
<dbReference type="Gene3D" id="3.40.50.720">
    <property type="entry name" value="NAD(P)-binding Rossmann-like Domain"/>
    <property type="match status" value="1"/>
</dbReference>
<gene>
    <name evidence="8" type="ORF">G0Q06_12590</name>
</gene>
<evidence type="ECO:0000256" key="1">
    <source>
        <dbReference type="ARBA" id="ARBA00004496"/>
    </source>
</evidence>